<evidence type="ECO:0000313" key="2">
    <source>
        <dbReference type="EMBL" id="KAF5215164.1"/>
    </source>
</evidence>
<feature type="compositionally biased region" description="Low complexity" evidence="1">
    <location>
        <begin position="148"/>
        <end position="170"/>
    </location>
</feature>
<proteinExistence type="predicted"/>
<reference evidence="2 3" key="1">
    <citation type="journal article" date="2019" name="Genome Biol. Evol.">
        <title>Nanopore Sequencing Significantly Improves Genome Assembly of the Protozoan Parasite Trypanosoma cruzi.</title>
        <authorList>
            <person name="Diaz-Viraque F."/>
            <person name="Pita S."/>
            <person name="Greif G."/>
            <person name="de Souza R.C.M."/>
            <person name="Iraola G."/>
            <person name="Robello C."/>
        </authorList>
    </citation>
    <scope>NUCLEOTIDE SEQUENCE [LARGE SCALE GENOMIC DNA]</scope>
    <source>
        <strain evidence="2 3">Berenice</strain>
    </source>
</reference>
<comment type="caution">
    <text evidence="2">The sequence shown here is derived from an EMBL/GenBank/DDBJ whole genome shotgun (WGS) entry which is preliminary data.</text>
</comment>
<feature type="region of interest" description="Disordered" evidence="1">
    <location>
        <begin position="80"/>
        <end position="170"/>
    </location>
</feature>
<gene>
    <name evidence="2" type="ORF">ECC02_012164</name>
</gene>
<accession>A0A7J6XKW0</accession>
<feature type="compositionally biased region" description="Low complexity" evidence="1">
    <location>
        <begin position="231"/>
        <end position="246"/>
    </location>
</feature>
<organism evidence="2 3">
    <name type="scientific">Trypanosoma cruzi</name>
    <dbReference type="NCBI Taxonomy" id="5693"/>
    <lineage>
        <taxon>Eukaryota</taxon>
        <taxon>Discoba</taxon>
        <taxon>Euglenozoa</taxon>
        <taxon>Kinetoplastea</taxon>
        <taxon>Metakinetoplastina</taxon>
        <taxon>Trypanosomatida</taxon>
        <taxon>Trypanosomatidae</taxon>
        <taxon>Trypanosoma</taxon>
        <taxon>Schizotrypanum</taxon>
    </lineage>
</organism>
<feature type="region of interest" description="Disordered" evidence="1">
    <location>
        <begin position="224"/>
        <end position="279"/>
    </location>
</feature>
<dbReference type="VEuPathDB" id="TriTrypDB:BCY84_03819"/>
<evidence type="ECO:0000256" key="1">
    <source>
        <dbReference type="SAM" id="MobiDB-lite"/>
    </source>
</evidence>
<dbReference type="VEuPathDB" id="TriTrypDB:ECC02_012164"/>
<dbReference type="AlphaFoldDB" id="A0A7J6XKW0"/>
<sequence>MWQAECVAAAACPELKCSANGRTAIMPSAVASPCCQRSVRKSLVPSRAKACDTPRHGGTTSPPSGIGCAAVLLGPRLCSASDGTSSRREHRHSLPTNKRLMDVLLPTPRQTGTRPADYKQPFMSVVPSLPHTEEAGPPRPPPEPPPGVSTAPPRRMTSSGSTSSCPSCSSVFSSVHNMKAHGRRTNPGTPIVAEGLTCGFCDSSTVSPTSASRAGHYRKCQAYQRAKNGQRTSASSNDSRSPSATPLLQPHQPLSPRQSTGGPAAHAVGMPPSSTTQHPTIWEHTLSHDSNVQEGKTGHIATDSPQAINEQWLQSITKQILPFSQHRKTSPSHSQLPPMNSLRNTALSCNTSWYHPGPLSTH</sequence>
<feature type="compositionally biased region" description="Pro residues" evidence="1">
    <location>
        <begin position="137"/>
        <end position="147"/>
    </location>
</feature>
<dbReference type="EMBL" id="JABDHM010000360">
    <property type="protein sequence ID" value="KAF5215164.1"/>
    <property type="molecule type" value="Genomic_DNA"/>
</dbReference>
<protein>
    <submittedName>
        <fullName evidence="2">Uncharacterized protein</fullName>
    </submittedName>
</protein>
<evidence type="ECO:0000313" key="3">
    <source>
        <dbReference type="Proteomes" id="UP000583944"/>
    </source>
</evidence>
<dbReference type="Proteomes" id="UP000583944">
    <property type="component" value="Unassembled WGS sequence"/>
</dbReference>
<name>A0A7J6XKW0_TRYCR</name>